<dbReference type="AlphaFoldDB" id="B5VEH1"/>
<gene>
    <name evidence="1" type="ORF">AWRI1631_22970</name>
</gene>
<comment type="caution">
    <text evidence="1">The sequence shown here is derived from an EMBL/GenBank/DDBJ whole genome shotgun (WGS) entry which is preliminary data.</text>
</comment>
<dbReference type="Proteomes" id="UP000008988">
    <property type="component" value="Unassembled WGS sequence"/>
</dbReference>
<evidence type="ECO:0000313" key="2">
    <source>
        <dbReference type="Proteomes" id="UP000008988"/>
    </source>
</evidence>
<dbReference type="EMBL" id="ABSV01000166">
    <property type="protein sequence ID" value="EDZ73671.1"/>
    <property type="molecule type" value="Genomic_DNA"/>
</dbReference>
<accession>B5VEH1</accession>
<evidence type="ECO:0000313" key="1">
    <source>
        <dbReference type="EMBL" id="EDZ73671.1"/>
    </source>
</evidence>
<name>B5VEH1_YEAS6</name>
<proteinExistence type="predicted"/>
<reference evidence="1 2" key="1">
    <citation type="journal article" date="2008" name="FEMS Yeast Res.">
        <title>Comparative genome analysis of a Saccharomyces cerevisiae wine strain.</title>
        <authorList>
            <person name="Borneman A.R."/>
            <person name="Forgan A.H."/>
            <person name="Pretorius I.S."/>
            <person name="Chambers P.J."/>
        </authorList>
    </citation>
    <scope>NUCLEOTIDE SEQUENCE [LARGE SCALE GENOMIC DNA]</scope>
    <source>
        <strain evidence="1 2">AWRI1631</strain>
    </source>
</reference>
<sequence length="187" mass="21209">MNHVSVVICQQLNFNMLWLVQESFHKAGTITEGSTGFGGSTLKGICHVVTFSNDSHTSTTTTKGGLNDHRVAVFINEVKCLLHSFDRSWSTGNGRNVSSCSQVSGRDFVTHRVNNFSWRANPSDTGLHYFVGKFRIFRQEPITWMDEIHLMLLCNFDDLVHCQVSTHRCILALLPDNIRFVRLQPMH</sequence>
<protein>
    <submittedName>
        <fullName evidence="1">Uncharacterized protein</fullName>
    </submittedName>
</protein>
<organism evidence="1 2">
    <name type="scientific">Saccharomyces cerevisiae (strain AWRI1631)</name>
    <name type="common">Baker's yeast</name>
    <dbReference type="NCBI Taxonomy" id="545124"/>
    <lineage>
        <taxon>Eukaryota</taxon>
        <taxon>Fungi</taxon>
        <taxon>Dikarya</taxon>
        <taxon>Ascomycota</taxon>
        <taxon>Saccharomycotina</taxon>
        <taxon>Saccharomycetes</taxon>
        <taxon>Saccharomycetales</taxon>
        <taxon>Saccharomycetaceae</taxon>
        <taxon>Saccharomyces</taxon>
    </lineage>
</organism>